<reference evidence="1 2" key="1">
    <citation type="submission" date="2018-10" db="EMBL/GenBank/DDBJ databases">
        <title>Sequencing the genomes of 1000 actinobacteria strains.</title>
        <authorList>
            <person name="Klenk H.-P."/>
        </authorList>
    </citation>
    <scope>NUCLEOTIDE SEQUENCE [LARGE SCALE GENOMIC DNA]</scope>
    <source>
        <strain evidence="1 2">DSM 45175</strain>
    </source>
</reference>
<keyword evidence="2" id="KW-1185">Reference proteome</keyword>
<protein>
    <submittedName>
        <fullName evidence="1">Uncharacterized protein</fullName>
    </submittedName>
</protein>
<evidence type="ECO:0000313" key="1">
    <source>
        <dbReference type="EMBL" id="RKR88140.1"/>
    </source>
</evidence>
<evidence type="ECO:0000313" key="2">
    <source>
        <dbReference type="Proteomes" id="UP000277671"/>
    </source>
</evidence>
<name>A0A495JGH8_9ACTN</name>
<accession>A0A495JGH8</accession>
<sequence length="75" mass="8166">MHPSSLITGLSVTTVTGERLRPPSPASWLGGGLVPWVDRASDQSMDMCTWSVWSLSPLYDCQPVAGNQICLYQIT</sequence>
<comment type="caution">
    <text evidence="1">The sequence shown here is derived from an EMBL/GenBank/DDBJ whole genome shotgun (WGS) entry which is preliminary data.</text>
</comment>
<dbReference type="Proteomes" id="UP000277671">
    <property type="component" value="Unassembled WGS sequence"/>
</dbReference>
<proteinExistence type="predicted"/>
<gene>
    <name evidence="1" type="ORF">BDK92_2447</name>
</gene>
<dbReference type="EMBL" id="RBKT01000001">
    <property type="protein sequence ID" value="RKR88140.1"/>
    <property type="molecule type" value="Genomic_DNA"/>
</dbReference>
<dbReference type="AlphaFoldDB" id="A0A495JGH8"/>
<organism evidence="1 2">
    <name type="scientific">Micromonospora pisi</name>
    <dbReference type="NCBI Taxonomy" id="589240"/>
    <lineage>
        <taxon>Bacteria</taxon>
        <taxon>Bacillati</taxon>
        <taxon>Actinomycetota</taxon>
        <taxon>Actinomycetes</taxon>
        <taxon>Micromonosporales</taxon>
        <taxon>Micromonosporaceae</taxon>
        <taxon>Micromonospora</taxon>
    </lineage>
</organism>